<dbReference type="PANTHER" id="PTHR14187:SF5">
    <property type="entry name" value="HEAT SHOCK 70 KDA PROTEIN 12A"/>
    <property type="match status" value="1"/>
</dbReference>
<dbReference type="EMBL" id="JBJQND010000005">
    <property type="protein sequence ID" value="KAL3877878.1"/>
    <property type="molecule type" value="Genomic_DNA"/>
</dbReference>
<evidence type="ECO:0000256" key="3">
    <source>
        <dbReference type="ARBA" id="ARBA00022840"/>
    </source>
</evidence>
<comment type="caution">
    <text evidence="4">The sequence shown here is derived from an EMBL/GenBank/DDBJ whole genome shotgun (WGS) entry which is preliminary data.</text>
</comment>
<reference evidence="4 5" key="1">
    <citation type="submission" date="2024-11" db="EMBL/GenBank/DDBJ databases">
        <title>Chromosome-level genome assembly of the freshwater bivalve Anodonta woodiana.</title>
        <authorList>
            <person name="Chen X."/>
        </authorList>
    </citation>
    <scope>NUCLEOTIDE SEQUENCE [LARGE SCALE GENOMIC DNA]</scope>
    <source>
        <strain evidence="4">MN2024</strain>
        <tissue evidence="4">Gills</tissue>
    </source>
</reference>
<comment type="similarity">
    <text evidence="1">Belongs to the heat shock protein 70 family.</text>
</comment>
<sequence>MAGIDQSRILVAAIDFGTTFSGYAFSFRSDFEKDPLKIHANYWQTSSGSNVSQKTSTCVLFKPNKEFHSFGFEAEDKYSQLALEESHYDWYYFRRFKMVLYDKQELSRDFEIEDADGKRMRAMDVFSASLRYLKEHMMRAGEDKMYGLNSEEIHWVLTVPAIWSDAAKQFMREAAVQAGINGGNLSIALEPEAASFYCKYLPVERIAGEGAITCFRPAARYLVLDAGGGTIDITVHEVHEDGRLKELYKANGGRWGGTKVDEAFHQLLIDIAGMDVMGTFYSKHRDDYLDLFREFELKKRSITLDMDQRITIKLPLSLHDEFLQHHGEDFRNIILMRQEFNGKLTLAGDKLRLDPSILKDLFRDTCSKIVAHLQEIFGERSVRGTDTILMVGGFSESPVLRQYIKDSFPEKKVVIPNEAGLSVLKGAVIFGHKPAIVMQRVSRFTYGVRAFTPFLPNVHEANRKKVHNGDSVCLVFDKHVEIGQAIPSSGMFEERRYYPLTSTTTMSKMSIYTSTDNNPLYTDDRGCEKLGELVVEYEDLTGGKDRPVLAKMIFGGTELGVEVVEEKTGKQTRAAFNFLGETNA</sequence>
<dbReference type="AlphaFoldDB" id="A0ABD3WXA6"/>
<dbReference type="CDD" id="cd10229">
    <property type="entry name" value="ASKHA_NBD_HSP70_HSPA12"/>
    <property type="match status" value="1"/>
</dbReference>
<dbReference type="Proteomes" id="UP001634394">
    <property type="component" value="Unassembled WGS sequence"/>
</dbReference>
<evidence type="ECO:0000313" key="4">
    <source>
        <dbReference type="EMBL" id="KAL3877878.1"/>
    </source>
</evidence>
<gene>
    <name evidence="4" type="ORF">ACJMK2_035522</name>
</gene>
<keyword evidence="5" id="KW-1185">Reference proteome</keyword>
<dbReference type="Pfam" id="PF00012">
    <property type="entry name" value="HSP70"/>
    <property type="match status" value="1"/>
</dbReference>
<protein>
    <submittedName>
        <fullName evidence="4">Uncharacterized protein</fullName>
    </submittedName>
</protein>
<accession>A0ABD3WXA6</accession>
<dbReference type="InterPro" id="IPR013126">
    <property type="entry name" value="Hsp_70_fam"/>
</dbReference>
<keyword evidence="2" id="KW-0547">Nucleotide-binding</keyword>
<proteinExistence type="inferred from homology"/>
<evidence type="ECO:0000256" key="2">
    <source>
        <dbReference type="ARBA" id="ARBA00022741"/>
    </source>
</evidence>
<dbReference type="SUPFAM" id="SSF53067">
    <property type="entry name" value="Actin-like ATPase domain"/>
    <property type="match status" value="2"/>
</dbReference>
<dbReference type="GO" id="GO:0005524">
    <property type="term" value="F:ATP binding"/>
    <property type="evidence" value="ECO:0007669"/>
    <property type="project" value="UniProtKB-KW"/>
</dbReference>
<name>A0ABD3WXA6_SINWO</name>
<keyword evidence="3" id="KW-0067">ATP-binding</keyword>
<evidence type="ECO:0000313" key="5">
    <source>
        <dbReference type="Proteomes" id="UP001634394"/>
    </source>
</evidence>
<dbReference type="PANTHER" id="PTHR14187">
    <property type="entry name" value="ALPHA KINASE/ELONGATION FACTOR 2 KINASE"/>
    <property type="match status" value="1"/>
</dbReference>
<dbReference type="InterPro" id="IPR043129">
    <property type="entry name" value="ATPase_NBD"/>
</dbReference>
<evidence type="ECO:0000256" key="1">
    <source>
        <dbReference type="ARBA" id="ARBA00007381"/>
    </source>
</evidence>
<organism evidence="4 5">
    <name type="scientific">Sinanodonta woodiana</name>
    <name type="common">Chinese pond mussel</name>
    <name type="synonym">Anodonta woodiana</name>
    <dbReference type="NCBI Taxonomy" id="1069815"/>
    <lineage>
        <taxon>Eukaryota</taxon>
        <taxon>Metazoa</taxon>
        <taxon>Spiralia</taxon>
        <taxon>Lophotrochozoa</taxon>
        <taxon>Mollusca</taxon>
        <taxon>Bivalvia</taxon>
        <taxon>Autobranchia</taxon>
        <taxon>Heteroconchia</taxon>
        <taxon>Palaeoheterodonta</taxon>
        <taxon>Unionida</taxon>
        <taxon>Unionoidea</taxon>
        <taxon>Unionidae</taxon>
        <taxon>Unioninae</taxon>
        <taxon>Sinanodonta</taxon>
    </lineage>
</organism>
<dbReference type="Gene3D" id="3.30.420.40">
    <property type="match status" value="2"/>
</dbReference>